<comment type="similarity">
    <text evidence="10">Belongs to the DRC3 family.</text>
</comment>
<evidence type="ECO:0000256" key="12">
    <source>
        <dbReference type="SAM" id="Coils"/>
    </source>
</evidence>
<dbReference type="InterPro" id="IPR050576">
    <property type="entry name" value="Cilia_flagella_integrity"/>
</dbReference>
<keyword evidence="2" id="KW-0963">Cytoplasm</keyword>
<dbReference type="SUPFAM" id="SSF52058">
    <property type="entry name" value="L domain-like"/>
    <property type="match status" value="1"/>
</dbReference>
<dbReference type="PROSITE" id="PS51450">
    <property type="entry name" value="LRR"/>
    <property type="match status" value="3"/>
</dbReference>
<keyword evidence="9" id="KW-0966">Cell projection</keyword>
<dbReference type="Ensembl" id="ENSSPAT00000014486.1">
    <property type="protein sequence ID" value="ENSSPAP00000014244.1"/>
    <property type="gene ID" value="ENSSPAG00000010760.1"/>
</dbReference>
<keyword evidence="8" id="KW-0206">Cytoskeleton</keyword>
<evidence type="ECO:0000256" key="3">
    <source>
        <dbReference type="ARBA" id="ARBA00022614"/>
    </source>
</evidence>
<feature type="coiled-coil region" evidence="12">
    <location>
        <begin position="208"/>
        <end position="235"/>
    </location>
</feature>
<keyword evidence="4" id="KW-0677">Repeat</keyword>
<evidence type="ECO:0000256" key="4">
    <source>
        <dbReference type="ARBA" id="ARBA00022737"/>
    </source>
</evidence>
<dbReference type="SMART" id="SM00369">
    <property type="entry name" value="LRR_TYP"/>
    <property type="match status" value="3"/>
</dbReference>
<evidence type="ECO:0000256" key="2">
    <source>
        <dbReference type="ARBA" id="ARBA00022490"/>
    </source>
</evidence>
<dbReference type="PANTHER" id="PTHR45973:SF12">
    <property type="entry name" value="DYNEIN REGULATORY COMPLEX SUBUNIT 3"/>
    <property type="match status" value="1"/>
</dbReference>
<name>A0A3B5A8M1_9TELE</name>
<accession>A0A3B5A8M1</accession>
<proteinExistence type="inferred from homology"/>
<evidence type="ECO:0000256" key="9">
    <source>
        <dbReference type="ARBA" id="ARBA00023273"/>
    </source>
</evidence>
<organism evidence="13">
    <name type="scientific">Stegastes partitus</name>
    <name type="common">bicolor damselfish</name>
    <dbReference type="NCBI Taxonomy" id="144197"/>
    <lineage>
        <taxon>Eukaryota</taxon>
        <taxon>Metazoa</taxon>
        <taxon>Chordata</taxon>
        <taxon>Craniata</taxon>
        <taxon>Vertebrata</taxon>
        <taxon>Euteleostomi</taxon>
        <taxon>Actinopterygii</taxon>
        <taxon>Neopterygii</taxon>
        <taxon>Teleostei</taxon>
        <taxon>Neoteleostei</taxon>
        <taxon>Acanthomorphata</taxon>
        <taxon>Ovalentaria</taxon>
        <taxon>Pomacentridae</taxon>
        <taxon>Stegastes</taxon>
    </lineage>
</organism>
<evidence type="ECO:0000256" key="10">
    <source>
        <dbReference type="ARBA" id="ARBA00038378"/>
    </source>
</evidence>
<evidence type="ECO:0000256" key="1">
    <source>
        <dbReference type="ARBA" id="ARBA00004611"/>
    </source>
</evidence>
<sequence>GGSRMDFGEAPAISEELLKKSVAEQLDQLSTNNHLCFPDPEDIHFNEIQELGCLFTEIEMIENLWDFTSLKKLNLSCNRIRKIQGLDMLTNLTDLKLSFNNIKNIEGLEKLRKLQVLELSNNQISVIENIDALEDLSLFLMLNNRIRDLDNVLQLKKFRKLFTLCLSGNPVSEQENYKVLIAAHMPNLKYLDYNVIDKTTRDEASIIYQDVAQRMKDLQLATQKAEEAQRRQEAELKLHRDAFVESLNGPYLFMSMFQHDPEAETLRCIPGIASLLQTYPELSWLSNPCSGQEKIYEDSQMKATQMMDKFDDQHYEASWDHVNHTFAQLRDLEDNYYQKVKEIAVATVEKVAKGNLEEDLPREALFTEKDTVMDALATGHDNHLLKINDRETQLVTGVTSCKAHMKGSKWKRQSDCDSLHCWICSTRSCTAVS</sequence>
<evidence type="ECO:0000256" key="11">
    <source>
        <dbReference type="ARBA" id="ARBA00040950"/>
    </source>
</evidence>
<dbReference type="SMART" id="SM00365">
    <property type="entry name" value="LRR_SD22"/>
    <property type="match status" value="3"/>
</dbReference>
<keyword evidence="3" id="KW-0433">Leucine-rich repeat</keyword>
<evidence type="ECO:0000256" key="6">
    <source>
        <dbReference type="ARBA" id="ARBA00023054"/>
    </source>
</evidence>
<evidence type="ECO:0000313" key="13">
    <source>
        <dbReference type="Ensembl" id="ENSSPAP00000014244.1"/>
    </source>
</evidence>
<keyword evidence="6 12" id="KW-0175">Coiled coil</keyword>
<protein>
    <recommendedName>
        <fullName evidence="11">Dynein regulatory complex subunit 3</fullName>
    </recommendedName>
</protein>
<dbReference type="PANTHER" id="PTHR45973">
    <property type="entry name" value="PROTEIN PHOSPHATASE 1 REGULATORY SUBUNIT SDS22-RELATED"/>
    <property type="match status" value="1"/>
</dbReference>
<evidence type="ECO:0000256" key="7">
    <source>
        <dbReference type="ARBA" id="ARBA00023069"/>
    </source>
</evidence>
<keyword evidence="5" id="KW-0282">Flagellum</keyword>
<comment type="subcellular location">
    <subcellularLocation>
        <location evidence="1">Cytoplasm</location>
        <location evidence="1">Cytoskeleton</location>
        <location evidence="1">Flagellum axoneme</location>
    </subcellularLocation>
</comment>
<evidence type="ECO:0000256" key="8">
    <source>
        <dbReference type="ARBA" id="ARBA00023212"/>
    </source>
</evidence>
<dbReference type="InterPro" id="IPR003591">
    <property type="entry name" value="Leu-rich_rpt_typical-subtyp"/>
</dbReference>
<dbReference type="InterPro" id="IPR001611">
    <property type="entry name" value="Leu-rich_rpt"/>
</dbReference>
<dbReference type="Gene3D" id="3.80.10.10">
    <property type="entry name" value="Ribonuclease Inhibitor"/>
    <property type="match status" value="1"/>
</dbReference>
<dbReference type="GeneTree" id="ENSGT00940000159298"/>
<evidence type="ECO:0000256" key="5">
    <source>
        <dbReference type="ARBA" id="ARBA00022846"/>
    </source>
</evidence>
<dbReference type="InterPro" id="IPR032675">
    <property type="entry name" value="LRR_dom_sf"/>
</dbReference>
<reference evidence="13" key="1">
    <citation type="submission" date="2023-09" db="UniProtKB">
        <authorList>
            <consortium name="Ensembl"/>
        </authorList>
    </citation>
    <scope>IDENTIFICATION</scope>
</reference>
<dbReference type="STRING" id="144197.ENSSPAP00000014244"/>
<dbReference type="GO" id="GO:0005929">
    <property type="term" value="C:cilium"/>
    <property type="evidence" value="ECO:0007669"/>
    <property type="project" value="TreeGrafter"/>
</dbReference>
<dbReference type="Pfam" id="PF14580">
    <property type="entry name" value="LRR_9"/>
    <property type="match status" value="1"/>
</dbReference>
<dbReference type="AlphaFoldDB" id="A0A3B5A8M1"/>
<keyword evidence="7" id="KW-0969">Cilium</keyword>